<dbReference type="PANTHER" id="PTHR44196">
    <property type="entry name" value="DEHYDROGENASE/REDUCTASE SDR FAMILY MEMBER 7B"/>
    <property type="match status" value="1"/>
</dbReference>
<reference evidence="4" key="1">
    <citation type="submission" date="2021-04" db="EMBL/GenBank/DDBJ databases">
        <authorList>
            <person name="Rodrigo-Torres L."/>
            <person name="Arahal R. D."/>
            <person name="Lucena T."/>
        </authorList>
    </citation>
    <scope>NUCLEOTIDE SEQUENCE</scope>
    <source>
        <strain evidence="4">AS29M-1</strain>
    </source>
</reference>
<dbReference type="CDD" id="cd05332">
    <property type="entry name" value="11beta-HSD1_like_SDR_c"/>
    <property type="match status" value="1"/>
</dbReference>
<dbReference type="PRINTS" id="PR00081">
    <property type="entry name" value="GDHRDH"/>
</dbReference>
<dbReference type="KEGG" id="ptan:CRYO30217_00321"/>
<dbReference type="PANTHER" id="PTHR44196:SF1">
    <property type="entry name" value="DEHYDROGENASE_REDUCTASE SDR FAMILY MEMBER 7B"/>
    <property type="match status" value="1"/>
</dbReference>
<name>A0A916N8K7_9FLAO</name>
<sequence>MESLNEKVVWITGASSGIGEAAAMAFSNHGAKVILSSRRADQLKQVASRCKGDSYVLPLDLSDNSNFSDIVKEAIEAFGQVDVLLNNGGISQRSEAAETPIEVDRKVMEVNYFGNISLTKALLPHFQERQQGRIVVISSLSGKFGFFLRSAYAASKFALVGFYESLRLEEEKNNIRVHLVYPGFIKTNISKNAIDANGNTHGEMDNNQNKGISAQECATRLIRGIQKDKKDIFIGGKEMMSLKIQRFFPNLFHSIIKKQSAT</sequence>
<dbReference type="GO" id="GO:0016020">
    <property type="term" value="C:membrane"/>
    <property type="evidence" value="ECO:0007669"/>
    <property type="project" value="TreeGrafter"/>
</dbReference>
<dbReference type="EMBL" id="OU015584">
    <property type="protein sequence ID" value="CAG5077216.1"/>
    <property type="molecule type" value="Genomic_DNA"/>
</dbReference>
<dbReference type="SUPFAM" id="SSF51735">
    <property type="entry name" value="NAD(P)-binding Rossmann-fold domains"/>
    <property type="match status" value="1"/>
</dbReference>
<comment type="similarity">
    <text evidence="1 3">Belongs to the short-chain dehydrogenases/reductases (SDR) family.</text>
</comment>
<evidence type="ECO:0000256" key="1">
    <source>
        <dbReference type="ARBA" id="ARBA00006484"/>
    </source>
</evidence>
<evidence type="ECO:0000313" key="5">
    <source>
        <dbReference type="Proteomes" id="UP000683507"/>
    </source>
</evidence>
<dbReference type="GO" id="GO:0016491">
    <property type="term" value="F:oxidoreductase activity"/>
    <property type="evidence" value="ECO:0007669"/>
    <property type="project" value="UniProtKB-KW"/>
</dbReference>
<dbReference type="Proteomes" id="UP000683507">
    <property type="component" value="Chromosome"/>
</dbReference>
<accession>A0A916N8K7</accession>
<gene>
    <name evidence="4" type="primary">sadH_1</name>
    <name evidence="4" type="ORF">CRYO30217_00321</name>
</gene>
<dbReference type="InterPro" id="IPR002347">
    <property type="entry name" value="SDR_fam"/>
</dbReference>
<protein>
    <submittedName>
        <fullName evidence="4">Oxidoreductase SadH</fullName>
        <ecNumber evidence="4">1.-.-.-</ecNumber>
    </submittedName>
</protein>
<evidence type="ECO:0000256" key="3">
    <source>
        <dbReference type="RuleBase" id="RU000363"/>
    </source>
</evidence>
<dbReference type="Pfam" id="PF00106">
    <property type="entry name" value="adh_short"/>
    <property type="match status" value="1"/>
</dbReference>
<dbReference type="NCBIfam" id="NF004825">
    <property type="entry name" value="PRK06181.1"/>
    <property type="match status" value="1"/>
</dbReference>
<dbReference type="PRINTS" id="PR00080">
    <property type="entry name" value="SDRFAMILY"/>
</dbReference>
<dbReference type="InterPro" id="IPR020904">
    <property type="entry name" value="Sc_DH/Rdtase_CS"/>
</dbReference>
<proteinExistence type="inferred from homology"/>
<dbReference type="RefSeq" id="WP_258540561.1">
    <property type="nucleotide sequence ID" value="NZ_OU015584.1"/>
</dbReference>
<evidence type="ECO:0000313" key="4">
    <source>
        <dbReference type="EMBL" id="CAG5077216.1"/>
    </source>
</evidence>
<dbReference type="InterPro" id="IPR036291">
    <property type="entry name" value="NAD(P)-bd_dom_sf"/>
</dbReference>
<keyword evidence="2 4" id="KW-0560">Oxidoreductase</keyword>
<evidence type="ECO:0000256" key="2">
    <source>
        <dbReference type="ARBA" id="ARBA00023002"/>
    </source>
</evidence>
<keyword evidence="5" id="KW-1185">Reference proteome</keyword>
<dbReference type="Gene3D" id="3.40.50.720">
    <property type="entry name" value="NAD(P)-binding Rossmann-like Domain"/>
    <property type="match status" value="1"/>
</dbReference>
<organism evidence="4 5">
    <name type="scientific">Parvicella tangerina</name>
    <dbReference type="NCBI Taxonomy" id="2829795"/>
    <lineage>
        <taxon>Bacteria</taxon>
        <taxon>Pseudomonadati</taxon>
        <taxon>Bacteroidota</taxon>
        <taxon>Flavobacteriia</taxon>
        <taxon>Flavobacteriales</taxon>
        <taxon>Parvicellaceae</taxon>
        <taxon>Parvicella</taxon>
    </lineage>
</organism>
<dbReference type="PROSITE" id="PS00061">
    <property type="entry name" value="ADH_SHORT"/>
    <property type="match status" value="1"/>
</dbReference>
<dbReference type="AlphaFoldDB" id="A0A916N8K7"/>
<dbReference type="EC" id="1.-.-.-" evidence="4"/>